<evidence type="ECO:0000256" key="1">
    <source>
        <dbReference type="ARBA" id="ARBA00007172"/>
    </source>
</evidence>
<reference evidence="13" key="1">
    <citation type="submission" date="2025-08" db="UniProtKB">
        <authorList>
            <consortium name="RefSeq"/>
        </authorList>
    </citation>
    <scope>IDENTIFICATION</scope>
    <source>
        <strain evidence="13">Airmid</strain>
    </source>
</reference>
<name>A0A6P6YLF8_DERPT</name>
<feature type="binding site" evidence="8">
    <location>
        <begin position="366"/>
        <end position="369"/>
    </location>
    <ligand>
        <name>GTP</name>
        <dbReference type="ChEBI" id="CHEBI:37565"/>
    </ligand>
</feature>
<keyword evidence="10" id="KW-0472">Membrane</keyword>
<dbReference type="PANTHER" id="PTHR10218:SF367">
    <property type="entry name" value="GUANINE NUCLEOTIDE-BINDING PROTEIN G(F) SUBUNIT ALPHA"/>
    <property type="match status" value="1"/>
</dbReference>
<keyword evidence="6 10" id="KW-0807">Transducer</keyword>
<dbReference type="PROSITE" id="PS51882">
    <property type="entry name" value="G_ALPHA"/>
    <property type="match status" value="1"/>
</dbReference>
<dbReference type="GO" id="GO:0001664">
    <property type="term" value="F:G protein-coupled receptor binding"/>
    <property type="evidence" value="ECO:0007669"/>
    <property type="project" value="TreeGrafter"/>
</dbReference>
<proteinExistence type="inferred from homology"/>
<dbReference type="GO" id="GO:0007606">
    <property type="term" value="P:sensory perception of chemical stimulus"/>
    <property type="evidence" value="ECO:0007669"/>
    <property type="project" value="TreeGrafter"/>
</dbReference>
<keyword evidence="10" id="KW-1003">Cell membrane</keyword>
<organism evidence="12 13">
    <name type="scientific">Dermatophagoides pteronyssinus</name>
    <name type="common">European house dust mite</name>
    <dbReference type="NCBI Taxonomy" id="6956"/>
    <lineage>
        <taxon>Eukaryota</taxon>
        <taxon>Metazoa</taxon>
        <taxon>Ecdysozoa</taxon>
        <taxon>Arthropoda</taxon>
        <taxon>Chelicerata</taxon>
        <taxon>Arachnida</taxon>
        <taxon>Acari</taxon>
        <taxon>Acariformes</taxon>
        <taxon>Sarcoptiformes</taxon>
        <taxon>Astigmata</taxon>
        <taxon>Psoroptidia</taxon>
        <taxon>Analgoidea</taxon>
        <taxon>Pyroglyphidae</taxon>
        <taxon>Dermatophagoidinae</taxon>
        <taxon>Dermatophagoides</taxon>
    </lineage>
</organism>
<comment type="function">
    <text evidence="10">Guanine nucleotide-binding proteins (G proteins) function as transducers in numerous signaling pathways controlled by G protein-coupled receptors (GPCRs).</text>
</comment>
<comment type="subcellular location">
    <subcellularLocation>
        <location evidence="10">Cell membrane</location>
    </subcellularLocation>
</comment>
<accession>A0A6P6YLF8</accession>
<evidence type="ECO:0000256" key="5">
    <source>
        <dbReference type="ARBA" id="ARBA00023134"/>
    </source>
</evidence>
<dbReference type="GO" id="GO:0005525">
    <property type="term" value="F:GTP binding"/>
    <property type="evidence" value="ECO:0007669"/>
    <property type="project" value="UniProtKB-UniRule"/>
</dbReference>
<sequence length="460" mass="53639">MLNHQTLDNNNVNKNGKQRLNDDGNGEQQPSMQVAEKICNSGDHYKQQSSDSLSFSSETSGKRSLFITASESLINQLIKFNQSIKMMGCLSCSESNPQIEQSRKIDKELKEWNRHESKVIKMLLLGAGESGKTTIIKQMKILHIKGFSTEERLEKLQEIKENVFESIKELTSNMEYLVPPIELANPVNQASLDFIKKLDATQIKTYDYPDEFFEHTKRLWSDLGIQACYLRSNEFSLIDSAKYFLDMIDKIRDPNYEPSDQDILHSRKRTSELQKIDFKVKVPKQNGGKMQPFCMYDVGGQRGERKKWIQVFVGIKAILFVVDSSGFDTKVREDGKTNRLEESLDLFKVVWNNSYLEKSGIILFMNKQDILKEKIQRGHRIENYFPEYKDYKPTKNKINEKEYEYLKARQFILDKFLEVTKDGKHRFFSHFTTATDTNNIKKVFNDVHCMFMADNFDYII</sequence>
<dbReference type="PRINTS" id="PR00318">
    <property type="entry name" value="GPROTEINA"/>
</dbReference>
<dbReference type="PANTHER" id="PTHR10218">
    <property type="entry name" value="GTP-BINDING PROTEIN ALPHA SUBUNIT"/>
    <property type="match status" value="1"/>
</dbReference>
<feature type="region of interest" description="Disordered" evidence="11">
    <location>
        <begin position="1"/>
        <end position="31"/>
    </location>
</feature>
<evidence type="ECO:0000256" key="6">
    <source>
        <dbReference type="ARBA" id="ARBA00023224"/>
    </source>
</evidence>
<dbReference type="FunFam" id="1.10.400.10:FF:000003">
    <property type="entry name" value="Guanine nucleotide-binding protein G(S) subunit alpha"/>
    <property type="match status" value="1"/>
</dbReference>
<dbReference type="GO" id="GO:0046872">
    <property type="term" value="F:metal ion binding"/>
    <property type="evidence" value="ECO:0007669"/>
    <property type="project" value="UniProtKB-UniRule"/>
</dbReference>
<feature type="compositionally biased region" description="Polar residues" evidence="11">
    <location>
        <begin position="1"/>
        <end position="15"/>
    </location>
</feature>
<dbReference type="SUPFAM" id="SSF52540">
    <property type="entry name" value="P-loop containing nucleoside triphosphate hydrolases"/>
    <property type="match status" value="1"/>
</dbReference>
<evidence type="ECO:0000256" key="11">
    <source>
        <dbReference type="SAM" id="MobiDB-lite"/>
    </source>
</evidence>
<dbReference type="InterPro" id="IPR000367">
    <property type="entry name" value="Gprotein_alpha_S"/>
</dbReference>
<evidence type="ECO:0000256" key="2">
    <source>
        <dbReference type="ARBA" id="ARBA00022723"/>
    </source>
</evidence>
<dbReference type="Proteomes" id="UP000515146">
    <property type="component" value="Unplaced"/>
</dbReference>
<dbReference type="SMART" id="SM00275">
    <property type="entry name" value="G_alpha"/>
    <property type="match status" value="1"/>
</dbReference>
<keyword evidence="2 9" id="KW-0479">Metal-binding</keyword>
<dbReference type="AlphaFoldDB" id="A0A6P6YLF8"/>
<dbReference type="PRINTS" id="PR00443">
    <property type="entry name" value="GPROTEINAS"/>
</dbReference>
<keyword evidence="5 8" id="KW-0342">GTP-binding</keyword>
<keyword evidence="4 9" id="KW-0460">Magnesium</keyword>
<feature type="binding site" evidence="8">
    <location>
        <begin position="297"/>
        <end position="301"/>
    </location>
    <ligand>
        <name>GTP</name>
        <dbReference type="ChEBI" id="CHEBI:37565"/>
    </ligand>
</feature>
<dbReference type="InterPro" id="IPR011025">
    <property type="entry name" value="GproteinA_insert"/>
</dbReference>
<dbReference type="GO" id="GO:0031683">
    <property type="term" value="F:G-protein beta/gamma-subunit complex binding"/>
    <property type="evidence" value="ECO:0007669"/>
    <property type="project" value="UniProtKB-UniRule"/>
</dbReference>
<feature type="binding site" evidence="8">
    <location>
        <begin position="264"/>
        <end position="270"/>
    </location>
    <ligand>
        <name>GTP</name>
        <dbReference type="ChEBI" id="CHEBI:37565"/>
    </ligand>
</feature>
<keyword evidence="12" id="KW-1185">Reference proteome</keyword>
<dbReference type="KEGG" id="dpte:113799361"/>
<feature type="binding site" evidence="8">
    <location>
        <begin position="239"/>
        <end position="240"/>
    </location>
    <ligand>
        <name>GTP</name>
        <dbReference type="ChEBI" id="CHEBI:37565"/>
    </ligand>
</feature>
<evidence type="ECO:0000256" key="3">
    <source>
        <dbReference type="ARBA" id="ARBA00022741"/>
    </source>
</evidence>
<feature type="binding site" evidence="9">
    <location>
        <position position="270"/>
    </location>
    <ligand>
        <name>Mg(2+)</name>
        <dbReference type="ChEBI" id="CHEBI:18420"/>
    </ligand>
</feature>
<evidence type="ECO:0000256" key="4">
    <source>
        <dbReference type="ARBA" id="ARBA00022842"/>
    </source>
</evidence>
<evidence type="ECO:0000256" key="8">
    <source>
        <dbReference type="PIRSR" id="PIRSR601019-1"/>
    </source>
</evidence>
<dbReference type="Gene3D" id="3.40.50.300">
    <property type="entry name" value="P-loop containing nucleotide triphosphate hydrolases"/>
    <property type="match status" value="1"/>
</dbReference>
<dbReference type="InParanoid" id="A0A6P6YLF8"/>
<protein>
    <recommendedName>
        <fullName evidence="10">Guanine nucleotide-binding protein G(s) subunit alpha</fullName>
    </recommendedName>
    <alternativeName>
        <fullName evidence="10">Adenylate cyclase-stimulating G alpha protein</fullName>
    </alternativeName>
</protein>
<gene>
    <name evidence="13" type="primary">LOC113799361</name>
</gene>
<feature type="binding site" evidence="9">
    <location>
        <position position="133"/>
    </location>
    <ligand>
        <name>Mg(2+)</name>
        <dbReference type="ChEBI" id="CHEBI:18420"/>
    </ligand>
</feature>
<dbReference type="FunFam" id="3.40.50.300:FF:006178">
    <property type="entry name" value="Guanine nucleotide-binding protein G(s) subunit alpha isoforms short"/>
    <property type="match status" value="1"/>
</dbReference>
<dbReference type="OMA" id="NCFGESD"/>
<dbReference type="SUPFAM" id="SSF47895">
    <property type="entry name" value="Transducin (alpha subunit), insertion domain"/>
    <property type="match status" value="1"/>
</dbReference>
<dbReference type="InterPro" id="IPR001019">
    <property type="entry name" value="Gprotein_alpha_su"/>
</dbReference>
<dbReference type="CDD" id="cd00066">
    <property type="entry name" value="G-alpha"/>
    <property type="match status" value="1"/>
</dbReference>
<evidence type="ECO:0000256" key="10">
    <source>
        <dbReference type="RuleBase" id="RU369121"/>
    </source>
</evidence>
<dbReference type="RefSeq" id="XP_027205779.1">
    <property type="nucleotide sequence ID" value="XM_027349978.1"/>
</dbReference>
<feature type="binding site" evidence="8">
    <location>
        <begin position="129"/>
        <end position="134"/>
    </location>
    <ligand>
        <name>GTP</name>
        <dbReference type="ChEBI" id="CHEBI:37565"/>
    </ligand>
</feature>
<evidence type="ECO:0000313" key="12">
    <source>
        <dbReference type="Proteomes" id="UP000515146"/>
    </source>
</evidence>
<evidence type="ECO:0000256" key="9">
    <source>
        <dbReference type="PIRSR" id="PIRSR601019-2"/>
    </source>
</evidence>
<dbReference type="InterPro" id="IPR027417">
    <property type="entry name" value="P-loop_NTPase"/>
</dbReference>
<dbReference type="Gene3D" id="1.10.400.10">
    <property type="entry name" value="GI Alpha 1, domain 2-like"/>
    <property type="match status" value="1"/>
</dbReference>
<comment type="similarity">
    <text evidence="1 10">Belongs to the G-alpha family. G(s) subfamily.</text>
</comment>
<dbReference type="GO" id="GO:0005834">
    <property type="term" value="C:heterotrimeric G-protein complex"/>
    <property type="evidence" value="ECO:0007669"/>
    <property type="project" value="UniProtKB-UniRule"/>
</dbReference>
<evidence type="ECO:0000256" key="7">
    <source>
        <dbReference type="ARBA" id="ARBA00023288"/>
    </source>
</evidence>
<dbReference type="GO" id="GO:0005737">
    <property type="term" value="C:cytoplasm"/>
    <property type="evidence" value="ECO:0007669"/>
    <property type="project" value="TreeGrafter"/>
</dbReference>
<evidence type="ECO:0000313" key="13">
    <source>
        <dbReference type="RefSeq" id="XP_027205779.1"/>
    </source>
</evidence>
<dbReference type="Pfam" id="PF00503">
    <property type="entry name" value="G-alpha"/>
    <property type="match status" value="1"/>
</dbReference>
<feature type="binding site" evidence="8">
    <location>
        <position position="434"/>
    </location>
    <ligand>
        <name>GTP</name>
        <dbReference type="ChEBI" id="CHEBI:37565"/>
    </ligand>
</feature>
<dbReference type="OrthoDB" id="5817230at2759"/>
<comment type="subunit">
    <text evidence="10">G proteins are composed of 3 units; alpha, beta and gamma. The alpha chain contains the guanine nucleotide binding site.</text>
</comment>
<keyword evidence="3 8" id="KW-0547">Nucleotide-binding</keyword>
<dbReference type="GO" id="GO:0003924">
    <property type="term" value="F:GTPase activity"/>
    <property type="evidence" value="ECO:0007669"/>
    <property type="project" value="UniProtKB-UniRule"/>
</dbReference>
<dbReference type="GO" id="GO:0007191">
    <property type="term" value="P:adenylate cyclase-activating dopamine receptor signaling pathway"/>
    <property type="evidence" value="ECO:0007669"/>
    <property type="project" value="TreeGrafter"/>
</dbReference>
<keyword evidence="7" id="KW-0449">Lipoprotein</keyword>